<evidence type="ECO:0000256" key="1">
    <source>
        <dbReference type="SAM" id="MobiDB-lite"/>
    </source>
</evidence>
<name>A0A3S5CGX6_9PLAT</name>
<proteinExistence type="predicted"/>
<accession>A0A3S5CGX6</accession>
<dbReference type="EMBL" id="CAAALY010001882">
    <property type="protein sequence ID" value="VEL07500.1"/>
    <property type="molecule type" value="Genomic_DNA"/>
</dbReference>
<keyword evidence="3" id="KW-1185">Reference proteome</keyword>
<dbReference type="AlphaFoldDB" id="A0A3S5CGX6"/>
<evidence type="ECO:0000313" key="3">
    <source>
        <dbReference type="Proteomes" id="UP000784294"/>
    </source>
</evidence>
<comment type="caution">
    <text evidence="2">The sequence shown here is derived from an EMBL/GenBank/DDBJ whole genome shotgun (WGS) entry which is preliminary data.</text>
</comment>
<feature type="compositionally biased region" description="Polar residues" evidence="1">
    <location>
        <begin position="97"/>
        <end position="108"/>
    </location>
</feature>
<dbReference type="Proteomes" id="UP000784294">
    <property type="component" value="Unassembled WGS sequence"/>
</dbReference>
<gene>
    <name evidence="2" type="ORF">PXEA_LOCUS940</name>
</gene>
<organism evidence="2 3">
    <name type="scientific">Protopolystoma xenopodis</name>
    <dbReference type="NCBI Taxonomy" id="117903"/>
    <lineage>
        <taxon>Eukaryota</taxon>
        <taxon>Metazoa</taxon>
        <taxon>Spiralia</taxon>
        <taxon>Lophotrochozoa</taxon>
        <taxon>Platyhelminthes</taxon>
        <taxon>Monogenea</taxon>
        <taxon>Polyopisthocotylea</taxon>
        <taxon>Polystomatidea</taxon>
        <taxon>Polystomatidae</taxon>
        <taxon>Protopolystoma</taxon>
    </lineage>
</organism>
<dbReference type="OrthoDB" id="6286624at2759"/>
<sequence length="872" mass="96858">MIVNDLIKSCLFFFFTHEQIAYWDWLCTVHFAVFYPIIVDDLVLFDASRSILPPGSPKSASGFITSRLAPEKQKMVTSGVGNRLPVSLPLFNDKDNVNSASTPASSSIKRLRRSPPSRDSHEEELCIQVGSLATLPAFSSTLDPGSPTSLSYLSTWTQLLTSVLFGKHPPSHLPRVVTSNLSSSNLSDQTKSLCRPSVSTIPPSSASLPVLEAKTTTAERSLLLSDFLISAPSRKQLDLETLSSPTDPARDVLVHQQTLGRPTVPSKVNEDDDCAGDGYYDKYSNDSTANFASEHKNGTEVAGPVGNAADRLLIHKKYGLKQLHSDILTKAHYQYAGSALARKRLNNRAHKKHTFSNPNFARQDLSMSTFQASLGSPNHSIPTHLLPISNLTGYRLWLKHQLLSSHSRWLWWRWHQHQRQHDHSVQRRIKSPKCNWLPQRQLARHRRIIARSTKRTSAGVTVDPIDSPLAYNLQLVRVPACSSWCTRVETLCPYINPSETTENESHYHHSSRYSASVLNPCEQTCCYSDFDFHPIVSPNSHTTSINLDESSLSPLAKSFQKMTKNVVRGDSLSTRATSSSSSSINSCDDNNNDTEIGISGCANNAACNSLMFRCMRSASTVLTSMSLSTNHSLSNSAPLASHIPFPASRPEAATKLEIIESGMRPTSSPEVFILNPTSHQLDLIGPTNSAASSRHKLWRLSIGYYPPLWISCFIIILTSIVSTDVWTASKLSSSRYRHRQIHCRWPRWLSFGNIPLLSSLPPPISFYVISVTKPQAPSTTFPFFPCFSQLVRPLRPAGEVVTELPLKISYTNFISQFVPGWLGSFASEISGRLIFIPTVLDQVESDKQAFPLHCKSGLLDLQIEFIVHEQIN</sequence>
<feature type="region of interest" description="Disordered" evidence="1">
    <location>
        <begin position="95"/>
        <end position="120"/>
    </location>
</feature>
<evidence type="ECO:0000313" key="2">
    <source>
        <dbReference type="EMBL" id="VEL07500.1"/>
    </source>
</evidence>
<reference evidence="2" key="1">
    <citation type="submission" date="2018-11" db="EMBL/GenBank/DDBJ databases">
        <authorList>
            <consortium name="Pathogen Informatics"/>
        </authorList>
    </citation>
    <scope>NUCLEOTIDE SEQUENCE</scope>
</reference>
<protein>
    <submittedName>
        <fullName evidence="2">Uncharacterized protein</fullName>
    </submittedName>
</protein>